<gene>
    <name evidence="4" type="ORF">AC631_03058</name>
</gene>
<evidence type="ECO:0000259" key="3">
    <source>
        <dbReference type="Pfam" id="PF00149"/>
    </source>
</evidence>
<evidence type="ECO:0000313" key="5">
    <source>
        <dbReference type="Proteomes" id="UP000054251"/>
    </source>
</evidence>
<dbReference type="GO" id="GO:0005737">
    <property type="term" value="C:cytoplasm"/>
    <property type="evidence" value="ECO:0007669"/>
    <property type="project" value="TreeGrafter"/>
</dbReference>
<dbReference type="SUPFAM" id="SSF56300">
    <property type="entry name" value="Metallo-dependent phosphatases"/>
    <property type="match status" value="1"/>
</dbReference>
<name>A0A0V1PY38_9ASCO</name>
<dbReference type="InterPro" id="IPR004843">
    <property type="entry name" value="Calcineurin-like_PHP"/>
</dbReference>
<dbReference type="Gene3D" id="3.60.21.10">
    <property type="match status" value="1"/>
</dbReference>
<dbReference type="EMBL" id="LMYN01000061">
    <property type="protein sequence ID" value="KSA01179.1"/>
    <property type="molecule type" value="Genomic_DNA"/>
</dbReference>
<dbReference type="InterPro" id="IPR029052">
    <property type="entry name" value="Metallo-depent_PP-like"/>
</dbReference>
<keyword evidence="2" id="KW-0812">Transmembrane</keyword>
<organism evidence="4 5">
    <name type="scientific">Debaryomyces fabryi</name>
    <dbReference type="NCBI Taxonomy" id="58627"/>
    <lineage>
        <taxon>Eukaryota</taxon>
        <taxon>Fungi</taxon>
        <taxon>Dikarya</taxon>
        <taxon>Ascomycota</taxon>
        <taxon>Saccharomycotina</taxon>
        <taxon>Pichiomycetes</taxon>
        <taxon>Debaryomycetaceae</taxon>
        <taxon>Debaryomyces</taxon>
    </lineage>
</organism>
<dbReference type="PANTHER" id="PTHR32440">
    <property type="entry name" value="PHOSPHATASE DCR2-RELATED-RELATED"/>
    <property type="match status" value="1"/>
</dbReference>
<accession>A0A0V1PY38</accession>
<feature type="region of interest" description="Disordered" evidence="1">
    <location>
        <begin position="243"/>
        <end position="316"/>
    </location>
</feature>
<dbReference type="AlphaFoldDB" id="A0A0V1PY38"/>
<dbReference type="CDD" id="cd07383">
    <property type="entry name" value="MPP_Dcr2"/>
    <property type="match status" value="1"/>
</dbReference>
<feature type="domain" description="Calcineurin-like phosphoesterase" evidence="3">
    <location>
        <begin position="440"/>
        <end position="686"/>
    </location>
</feature>
<evidence type="ECO:0000256" key="2">
    <source>
        <dbReference type="SAM" id="Phobius"/>
    </source>
</evidence>
<dbReference type="OrthoDB" id="783096at2759"/>
<dbReference type="Proteomes" id="UP000054251">
    <property type="component" value="Unassembled WGS sequence"/>
</dbReference>
<dbReference type="FunFam" id="3.60.21.10:FF:000054">
    <property type="entry name" value="DCR2p Phosphoesterase"/>
    <property type="match status" value="1"/>
</dbReference>
<keyword evidence="5" id="KW-1185">Reference proteome</keyword>
<evidence type="ECO:0000256" key="1">
    <source>
        <dbReference type="SAM" id="MobiDB-lite"/>
    </source>
</evidence>
<dbReference type="GO" id="GO:0004721">
    <property type="term" value="F:phosphoprotein phosphatase activity"/>
    <property type="evidence" value="ECO:0007669"/>
    <property type="project" value="TreeGrafter"/>
</dbReference>
<comment type="caution">
    <text evidence="4">The sequence shown here is derived from an EMBL/GenBank/DDBJ whole genome shotgun (WGS) entry which is preliminary data.</text>
</comment>
<dbReference type="GeneID" id="26840067"/>
<sequence>MFGLPRRWIRQLGYLVLIFFAAIVVLLVANRNNVGLDDYLPTGFLPSFFQPAADLFIVDIAIQNCFKMKSKNENCGLPSASEGLMGNLYGSGQWVKIDKDLALGSSWYRKEYFSYKKAKKEALEGKVAVDDTSKEKTQKRGEDQKKNQVIVDIAISNPLIDAKVPDNDKLRIPRYILKEFHSMKVYDDGHHEELVEKQKANMKGETLQALTVDKDNSASNKIKIKLEQDILAANSANKKNDKENDLIKIEEGGEADEKSKDETELKTPNKKKPEENDTQDKEKIKDDAKAAKNDNKEKVVDKKTEQKPKKDINVDVIEDEDKNKREILYERDTETSRHNLEVSYPIPTKEELVASGWSYKSNGIWLKYGNADSNAVTGIDILFGEDAVDPRPNWRLIKEGPLREVSSPSGKPAYISIRKGPRVDYKKNTNPLKINKDGKFKILQVADLHFSTGVGKCRDPSPDETRSGCKADPRTLKFLENVLDLEKPDFVVLTGDQIFGDEAKDSETALFKALNPFIKRKIPFAVTMGNHDDEGSLSRTEIMSLSANLPYSMSSLGADEVAGVGNYALTVEGPSSRNTAMSLFFLDTHKYSLNPKVTPGYDWVKESQLKWLEKEAASLQKSVASYSHIHLSMAFFHIPLPEYRNLDQPMVGEKKEGITAPRYNSGARSILGKLGVSVASVGHDHCNDYCLQDTANNEGENKLWLCYGGGSGEGGYGGYGGYIRRMRVFDIDTNAGEIKSWKRKESEPDVAFDHQTLVSGGNVINSN</sequence>
<reference evidence="4 5" key="1">
    <citation type="submission" date="2015-11" db="EMBL/GenBank/DDBJ databases">
        <title>The genome of Debaryomyces fabryi.</title>
        <authorList>
            <person name="Tafer H."/>
            <person name="Lopandic K."/>
        </authorList>
    </citation>
    <scope>NUCLEOTIDE SEQUENCE [LARGE SCALE GENOMIC DNA]</scope>
    <source>
        <strain evidence="4 5">CBS 789</strain>
    </source>
</reference>
<dbReference type="RefSeq" id="XP_015467281.1">
    <property type="nucleotide sequence ID" value="XM_015611887.1"/>
</dbReference>
<feature type="transmembrane region" description="Helical" evidence="2">
    <location>
        <begin position="12"/>
        <end position="29"/>
    </location>
</feature>
<keyword evidence="2" id="KW-1133">Transmembrane helix</keyword>
<keyword evidence="2" id="KW-0472">Membrane</keyword>
<protein>
    <recommendedName>
        <fullName evidence="3">Calcineurin-like phosphoesterase domain-containing protein</fullName>
    </recommendedName>
</protein>
<feature type="compositionally biased region" description="Basic and acidic residues" evidence="1">
    <location>
        <begin position="243"/>
        <end position="313"/>
    </location>
</feature>
<proteinExistence type="predicted"/>
<dbReference type="PANTHER" id="PTHR32440:SF0">
    <property type="entry name" value="PHOSPHATASE DCR2-RELATED"/>
    <property type="match status" value="1"/>
</dbReference>
<evidence type="ECO:0000313" key="4">
    <source>
        <dbReference type="EMBL" id="KSA01179.1"/>
    </source>
</evidence>
<dbReference type="Pfam" id="PF00149">
    <property type="entry name" value="Metallophos"/>
    <property type="match status" value="1"/>
</dbReference>